<keyword evidence="2" id="KW-1185">Reference proteome</keyword>
<evidence type="ECO:0000313" key="2">
    <source>
        <dbReference type="Proteomes" id="UP000024635"/>
    </source>
</evidence>
<name>A0A016WSY2_9BILA</name>
<organism evidence="1 2">
    <name type="scientific">Ancylostoma ceylanicum</name>
    <dbReference type="NCBI Taxonomy" id="53326"/>
    <lineage>
        <taxon>Eukaryota</taxon>
        <taxon>Metazoa</taxon>
        <taxon>Ecdysozoa</taxon>
        <taxon>Nematoda</taxon>
        <taxon>Chromadorea</taxon>
        <taxon>Rhabditida</taxon>
        <taxon>Rhabditina</taxon>
        <taxon>Rhabditomorpha</taxon>
        <taxon>Strongyloidea</taxon>
        <taxon>Ancylostomatidae</taxon>
        <taxon>Ancylostomatinae</taxon>
        <taxon>Ancylostoma</taxon>
    </lineage>
</organism>
<dbReference type="Proteomes" id="UP000024635">
    <property type="component" value="Unassembled WGS sequence"/>
</dbReference>
<reference evidence="2" key="1">
    <citation type="journal article" date="2015" name="Nat. Genet.">
        <title>The genome and transcriptome of the zoonotic hookworm Ancylostoma ceylanicum identify infection-specific gene families.</title>
        <authorList>
            <person name="Schwarz E.M."/>
            <person name="Hu Y."/>
            <person name="Antoshechkin I."/>
            <person name="Miller M.M."/>
            <person name="Sternberg P.W."/>
            <person name="Aroian R.V."/>
        </authorList>
    </citation>
    <scope>NUCLEOTIDE SEQUENCE</scope>
    <source>
        <strain evidence="2">HY135</strain>
    </source>
</reference>
<comment type="caution">
    <text evidence="1">The sequence shown here is derived from an EMBL/GenBank/DDBJ whole genome shotgun (WGS) entry which is preliminary data.</text>
</comment>
<protein>
    <submittedName>
        <fullName evidence="1">Uncharacterized protein</fullName>
    </submittedName>
</protein>
<dbReference type="EMBL" id="JARK01000119">
    <property type="protein sequence ID" value="EYC42765.1"/>
    <property type="molecule type" value="Genomic_DNA"/>
</dbReference>
<evidence type="ECO:0000313" key="1">
    <source>
        <dbReference type="EMBL" id="EYC42765.1"/>
    </source>
</evidence>
<dbReference type="AlphaFoldDB" id="A0A016WSY2"/>
<gene>
    <name evidence="1" type="primary">Acey_s0519.g2833</name>
    <name evidence="1" type="ORF">Y032_0519g2833</name>
</gene>
<sequence>MLERGSTQDSRGIPNILTKLRNAEYCYNSFLSIFCFFRILCFKHSCLYGMNCIASWAENAEILARNNASSLKGEAHYATRDTSNKPLLTAEVGALRGTEKKRDYAASNEKNLQNFQSQPLTRTCLENSEVLIPLLLHSQRSIQKEGFAQAYVCRAAIYMRCRWHWPFSGLEKHSARPLRSRWNRRRSDESGFSGKILARAARSRRVLVEAAKRPPPSTLTVCPDPSGSRYGGKWMSIRVPHFSQPPSQSFKELKCLGPLG</sequence>
<accession>A0A016WSY2</accession>
<proteinExistence type="predicted"/>